<keyword evidence="18" id="KW-1185">Reference proteome</keyword>
<dbReference type="EMBL" id="BSDX01000001">
    <property type="protein sequence ID" value="GLI52987.1"/>
    <property type="molecule type" value="Genomic_DNA"/>
</dbReference>
<keyword evidence="9" id="KW-0067">ATP-binding</keyword>
<evidence type="ECO:0000259" key="14">
    <source>
        <dbReference type="PROSITE" id="PS50109"/>
    </source>
</evidence>
<dbReference type="GO" id="GO:0006935">
    <property type="term" value="P:chemotaxis"/>
    <property type="evidence" value="ECO:0007669"/>
    <property type="project" value="UniProtKB-KW"/>
</dbReference>
<dbReference type="InterPro" id="IPR003594">
    <property type="entry name" value="HATPase_dom"/>
</dbReference>
<dbReference type="Proteomes" id="UP001144297">
    <property type="component" value="Unassembled WGS sequence"/>
</dbReference>
<evidence type="ECO:0000256" key="4">
    <source>
        <dbReference type="ARBA" id="ARBA00022500"/>
    </source>
</evidence>
<reference evidence="17" key="1">
    <citation type="submission" date="2022-12" db="EMBL/GenBank/DDBJ databases">
        <title>Reference genome sequencing for broad-spectrum identification of bacterial and archaeal isolates by mass spectrometry.</title>
        <authorList>
            <person name="Sekiguchi Y."/>
            <person name="Tourlousse D.M."/>
        </authorList>
    </citation>
    <scope>NUCLEOTIDE SEQUENCE</scope>
    <source>
        <strain evidence="17">TSL-P1</strain>
    </source>
</reference>
<dbReference type="Pfam" id="PF02895">
    <property type="entry name" value="H-kinase_dim"/>
    <property type="match status" value="1"/>
</dbReference>
<dbReference type="SUPFAM" id="SSF55874">
    <property type="entry name" value="ATPase domain of HSP90 chaperone/DNA topoisomerase II/histidine kinase"/>
    <property type="match status" value="1"/>
</dbReference>
<accession>A0A9W6GFM0</accession>
<dbReference type="GO" id="GO:0005737">
    <property type="term" value="C:cytoplasm"/>
    <property type="evidence" value="ECO:0007669"/>
    <property type="project" value="InterPro"/>
</dbReference>
<protein>
    <recommendedName>
        <fullName evidence="3">Chemotaxis protein CheA</fullName>
        <ecNumber evidence="2">2.7.13.3</ecNumber>
    </recommendedName>
</protein>
<evidence type="ECO:0000259" key="15">
    <source>
        <dbReference type="PROSITE" id="PS50851"/>
    </source>
</evidence>
<comment type="caution">
    <text evidence="17">The sequence shown here is derived from an EMBL/GenBank/DDBJ whole genome shotgun (WGS) entry which is preliminary data.</text>
</comment>
<dbReference type="FunFam" id="3.30.565.10:FF:000016">
    <property type="entry name" value="Chemotaxis protein CheA, putative"/>
    <property type="match status" value="1"/>
</dbReference>
<dbReference type="InterPro" id="IPR005467">
    <property type="entry name" value="His_kinase_dom"/>
</dbReference>
<dbReference type="SMART" id="SM00260">
    <property type="entry name" value="CheW"/>
    <property type="match status" value="1"/>
</dbReference>
<evidence type="ECO:0000256" key="8">
    <source>
        <dbReference type="ARBA" id="ARBA00022777"/>
    </source>
</evidence>
<comment type="catalytic activity">
    <reaction evidence="1">
        <text>ATP + protein L-histidine = ADP + protein N-phospho-L-histidine.</text>
        <dbReference type="EC" id="2.7.13.3"/>
    </reaction>
</comment>
<comment type="function">
    <text evidence="11">Involved in the transmission of sensory signals from the chemoreceptors to the flagellar motors. CheA is autophosphorylated; it can transfer its phosphate group to either CheB or CheY.</text>
</comment>
<evidence type="ECO:0000256" key="13">
    <source>
        <dbReference type="SAM" id="Coils"/>
    </source>
</evidence>
<feature type="domain" description="Histidine kinase" evidence="14">
    <location>
        <begin position="493"/>
        <end position="734"/>
    </location>
</feature>
<dbReference type="PROSITE" id="PS50894">
    <property type="entry name" value="HPT"/>
    <property type="match status" value="1"/>
</dbReference>
<dbReference type="CDD" id="cd00088">
    <property type="entry name" value="HPT"/>
    <property type="match status" value="1"/>
</dbReference>
<evidence type="ECO:0000256" key="11">
    <source>
        <dbReference type="ARBA" id="ARBA00035100"/>
    </source>
</evidence>
<dbReference type="InterPro" id="IPR037006">
    <property type="entry name" value="CheA-like_homodim_sf"/>
</dbReference>
<dbReference type="Gene3D" id="1.20.120.160">
    <property type="entry name" value="HPT domain"/>
    <property type="match status" value="1"/>
</dbReference>
<evidence type="ECO:0000256" key="9">
    <source>
        <dbReference type="ARBA" id="ARBA00022840"/>
    </source>
</evidence>
<dbReference type="PANTHER" id="PTHR43395:SF10">
    <property type="entry name" value="CHEMOTAXIS PROTEIN CHEA"/>
    <property type="match status" value="1"/>
</dbReference>
<keyword evidence="4" id="KW-0145">Chemotaxis</keyword>
<dbReference type="Gene3D" id="3.30.565.10">
    <property type="entry name" value="Histidine kinase-like ATPase, C-terminal domain"/>
    <property type="match status" value="1"/>
</dbReference>
<dbReference type="InterPro" id="IPR036097">
    <property type="entry name" value="HisK_dim/P_sf"/>
</dbReference>
<dbReference type="InterPro" id="IPR004358">
    <property type="entry name" value="Sig_transdc_His_kin-like_C"/>
</dbReference>
<evidence type="ECO:0000256" key="12">
    <source>
        <dbReference type="PROSITE-ProRule" id="PRU00110"/>
    </source>
</evidence>
<dbReference type="GO" id="GO:0005524">
    <property type="term" value="F:ATP binding"/>
    <property type="evidence" value="ECO:0007669"/>
    <property type="project" value="UniProtKB-KW"/>
</dbReference>
<dbReference type="SMART" id="SM00073">
    <property type="entry name" value="HPT"/>
    <property type="match status" value="1"/>
</dbReference>
<evidence type="ECO:0000256" key="1">
    <source>
        <dbReference type="ARBA" id="ARBA00000085"/>
    </source>
</evidence>
<dbReference type="InterPro" id="IPR002545">
    <property type="entry name" value="CheW-lke_dom"/>
</dbReference>
<dbReference type="PRINTS" id="PR00344">
    <property type="entry name" value="BCTRLSENSOR"/>
</dbReference>
<dbReference type="GO" id="GO:0000155">
    <property type="term" value="F:phosphorelay sensor kinase activity"/>
    <property type="evidence" value="ECO:0007669"/>
    <property type="project" value="InterPro"/>
</dbReference>
<keyword evidence="10" id="KW-0902">Two-component regulatory system</keyword>
<dbReference type="AlphaFoldDB" id="A0A9W6GFM0"/>
<keyword evidence="7" id="KW-0547">Nucleotide-binding</keyword>
<keyword evidence="5 12" id="KW-0597">Phosphoprotein</keyword>
<keyword evidence="13" id="KW-0175">Coiled coil</keyword>
<dbReference type="InterPro" id="IPR051315">
    <property type="entry name" value="Bact_Chemotaxis_CheA"/>
</dbReference>
<feature type="domain" description="CheW-like" evidence="15">
    <location>
        <begin position="736"/>
        <end position="867"/>
    </location>
</feature>
<feature type="modified residue" description="Phosphohistidine" evidence="12">
    <location>
        <position position="45"/>
    </location>
</feature>
<dbReference type="Pfam" id="PF02518">
    <property type="entry name" value="HATPase_c"/>
    <property type="match status" value="1"/>
</dbReference>
<evidence type="ECO:0000313" key="18">
    <source>
        <dbReference type="Proteomes" id="UP001144297"/>
    </source>
</evidence>
<dbReference type="InterPro" id="IPR008207">
    <property type="entry name" value="Sig_transdc_His_kin_Hpt_dom"/>
</dbReference>
<dbReference type="CDD" id="cd16916">
    <property type="entry name" value="HATPase_CheA-like"/>
    <property type="match status" value="1"/>
</dbReference>
<evidence type="ECO:0000313" key="17">
    <source>
        <dbReference type="EMBL" id="GLI52987.1"/>
    </source>
</evidence>
<dbReference type="SMART" id="SM01231">
    <property type="entry name" value="H-kinase_dim"/>
    <property type="match status" value="1"/>
</dbReference>
<organism evidence="17 18">
    <name type="scientific">Thermodesulfovibrio yellowstonii</name>
    <dbReference type="NCBI Taxonomy" id="28262"/>
    <lineage>
        <taxon>Bacteria</taxon>
        <taxon>Pseudomonadati</taxon>
        <taxon>Nitrospirota</taxon>
        <taxon>Thermodesulfovibrionia</taxon>
        <taxon>Thermodesulfovibrionales</taxon>
        <taxon>Thermodesulfovibrionaceae</taxon>
        <taxon>Thermodesulfovibrio</taxon>
    </lineage>
</organism>
<proteinExistence type="predicted"/>
<evidence type="ECO:0000256" key="5">
    <source>
        <dbReference type="ARBA" id="ARBA00022553"/>
    </source>
</evidence>
<dbReference type="InterPro" id="IPR004105">
    <property type="entry name" value="CheA-like_dim"/>
</dbReference>
<dbReference type="SMART" id="SM00387">
    <property type="entry name" value="HATPase_c"/>
    <property type="match status" value="1"/>
</dbReference>
<dbReference type="InterPro" id="IPR036061">
    <property type="entry name" value="CheW-like_dom_sf"/>
</dbReference>
<feature type="domain" description="HPt" evidence="16">
    <location>
        <begin position="1"/>
        <end position="102"/>
    </location>
</feature>
<dbReference type="PROSITE" id="PS50851">
    <property type="entry name" value="CHEW"/>
    <property type="match status" value="1"/>
</dbReference>
<dbReference type="Pfam" id="PF01584">
    <property type="entry name" value="CheW"/>
    <property type="match status" value="1"/>
</dbReference>
<evidence type="ECO:0000256" key="2">
    <source>
        <dbReference type="ARBA" id="ARBA00012438"/>
    </source>
</evidence>
<evidence type="ECO:0000256" key="6">
    <source>
        <dbReference type="ARBA" id="ARBA00022679"/>
    </source>
</evidence>
<keyword evidence="6" id="KW-0808">Transferase</keyword>
<evidence type="ECO:0000256" key="3">
    <source>
        <dbReference type="ARBA" id="ARBA00021495"/>
    </source>
</evidence>
<dbReference type="Pfam" id="PF01627">
    <property type="entry name" value="Hpt"/>
    <property type="match status" value="1"/>
</dbReference>
<dbReference type="InterPro" id="IPR036890">
    <property type="entry name" value="HATPase_C_sf"/>
</dbReference>
<dbReference type="SUPFAM" id="SSF50341">
    <property type="entry name" value="CheW-like"/>
    <property type="match status" value="1"/>
</dbReference>
<keyword evidence="8" id="KW-0418">Kinase</keyword>
<evidence type="ECO:0000256" key="7">
    <source>
        <dbReference type="ARBA" id="ARBA00022741"/>
    </source>
</evidence>
<evidence type="ECO:0000256" key="10">
    <source>
        <dbReference type="ARBA" id="ARBA00023012"/>
    </source>
</evidence>
<feature type="coiled-coil region" evidence="13">
    <location>
        <begin position="63"/>
        <end position="90"/>
    </location>
</feature>
<dbReference type="EC" id="2.7.13.3" evidence="2"/>
<dbReference type="SUPFAM" id="SSF47226">
    <property type="entry name" value="Histidine-containing phosphotransfer domain, HPT domain"/>
    <property type="match status" value="1"/>
</dbReference>
<dbReference type="SUPFAM" id="SSF47384">
    <property type="entry name" value="Homodimeric domain of signal transducing histidine kinase"/>
    <property type="match status" value="1"/>
</dbReference>
<name>A0A9W6GFM0_9BACT</name>
<dbReference type="Gene3D" id="2.30.30.40">
    <property type="entry name" value="SH3 Domains"/>
    <property type="match status" value="1"/>
</dbReference>
<gene>
    <name evidence="17" type="ORF">TISLANDTSLP1_06800</name>
</gene>
<sequence>MKNPLLQQFIIESRDYLQRIGEILIKLEEDGESKDLLNELFRLVHTLKGNSGLFDFPMMTKLLHASEDLMNRLREEALKYSSEIADLLLESMDIVSQMIDEIEAYDEPQLSTNEAAQEKASSIREIISVGEKPEETKKENEISESYNYSAIPEEVRMKMVKTLFEGKSITLIHYQPEKECFYKGEDPFLVARKTPEIIWGKFYLREKIEEIETFDIYSCITDFEIISTAEVETLKEHFQYVLDQIKIFKPKISALIIPQGDQNGGPVYEDFVQDFRNLLKDKNIPLLKNSLRAIKELTASNLFVASCLRWIDTLIDYIPNSMPYIEELLKSIETFEKPQFIETLEPKELERQEVKVETLEDKAKIPVEILKTLQEQKLILEKLNTLEKEIREGVFCSVIQSLENAINFTKDIDLIGRFKSIKESSNLDNFQDIISFINELTEMKILSPERIEPPKIAEITSTQKEEKVISKPEETIATKILKVDEEKINRLMNLIGELVVAKNSLLYLSKKIDTEYEIPQLSKEMKSQYSVVNRIAEEMQDAIMQVRMIPVATVFQRFPRLVRDISKKLGKQVKLLIEGEDTEADKNVIEALGDPLIHLVRNSLDHGIETPEDRVSKGKPEIATITLRAKHEADRVIIQIEDDGKGIDPQKIKRKAYESGLISEETLEKLTDDEALNLIFLPGFSTKETASELSGRGVGMDVVKAMVDRFNGTVSVSSEKDRGTTITLSLPLSMAVSHVMVIETANRKYGIPMDAVFETVRLKKENIHIFKGKRTASLRGKVLPIFFLNDLLELNTVPLTNEDGEYALLVLNIRGEIAGVVVDNFLGTADIILKPFSGFLSSLRIFSGTAIMGDGSVLLIINPKELI</sequence>
<dbReference type="PANTHER" id="PTHR43395">
    <property type="entry name" value="SENSOR HISTIDINE KINASE CHEA"/>
    <property type="match status" value="1"/>
</dbReference>
<dbReference type="InterPro" id="IPR036641">
    <property type="entry name" value="HPT_dom_sf"/>
</dbReference>
<dbReference type="PROSITE" id="PS50109">
    <property type="entry name" value="HIS_KIN"/>
    <property type="match status" value="1"/>
</dbReference>
<dbReference type="Gene3D" id="1.10.287.560">
    <property type="entry name" value="Histidine kinase CheA-like, homodimeric domain"/>
    <property type="match status" value="1"/>
</dbReference>
<evidence type="ECO:0000259" key="16">
    <source>
        <dbReference type="PROSITE" id="PS50894"/>
    </source>
</evidence>